<protein>
    <recommendedName>
        <fullName evidence="3">LssY-like C-terminal domain-containing protein</fullName>
    </recommendedName>
</protein>
<evidence type="ECO:0000256" key="2">
    <source>
        <dbReference type="SAM" id="Phobius"/>
    </source>
</evidence>
<evidence type="ECO:0000256" key="1">
    <source>
        <dbReference type="SAM" id="MobiDB-lite"/>
    </source>
</evidence>
<keyword evidence="5" id="KW-1185">Reference proteome</keyword>
<sequence>MSDVQSSDASDVPVSPQDSQPTQVPAGPNLESRDIATVKAPRWRRYLIRGLKVLACVVGLWLLAAYVILPALWKHYEHQPGLENAPKTTLTPQGIPGDPLNVGLIGGEKVLVHAMLSSGWDPADPVTLRTSLRIAGSVLRDKPYPDAPVSSLFLFGRKQDLAFEKPVGNSASHRHHVRFWKSKEVGRNGDPLWLGSATYDRSVGLSHLTGQITHHIGPDIDAERTALMTDLRKEGWLTELFQVTGVGSTLLGRNGGGDLYYTDGELTVGVLALKGDKEAKFARLANPVAIQIKQQFWSAIRPLLESLPAQ</sequence>
<dbReference type="AlphaFoldDB" id="L0DB97"/>
<feature type="region of interest" description="Disordered" evidence="1">
    <location>
        <begin position="1"/>
        <end position="31"/>
    </location>
</feature>
<dbReference type="Pfam" id="PF14067">
    <property type="entry name" value="LssY_C"/>
    <property type="match status" value="1"/>
</dbReference>
<name>L0DB97_SINAD</name>
<evidence type="ECO:0000313" key="5">
    <source>
        <dbReference type="Proteomes" id="UP000010798"/>
    </source>
</evidence>
<evidence type="ECO:0000259" key="3">
    <source>
        <dbReference type="Pfam" id="PF14067"/>
    </source>
</evidence>
<accession>L0DB97</accession>
<dbReference type="STRING" id="886293.Sinac_2347"/>
<dbReference type="EMBL" id="CP003364">
    <property type="protein sequence ID" value="AGA26659.1"/>
    <property type="molecule type" value="Genomic_DNA"/>
</dbReference>
<keyword evidence="2" id="KW-0812">Transmembrane</keyword>
<dbReference type="RefSeq" id="WP_015245814.1">
    <property type="nucleotide sequence ID" value="NC_019892.1"/>
</dbReference>
<proteinExistence type="predicted"/>
<dbReference type="Proteomes" id="UP000010798">
    <property type="component" value="Chromosome"/>
</dbReference>
<feature type="transmembrane region" description="Helical" evidence="2">
    <location>
        <begin position="51"/>
        <end position="73"/>
    </location>
</feature>
<feature type="domain" description="LssY-like C-terminal" evidence="3">
    <location>
        <begin position="83"/>
        <end position="266"/>
    </location>
</feature>
<dbReference type="HOGENOM" id="CLU_077952_0_0_0"/>
<dbReference type="eggNOG" id="COG0671">
    <property type="taxonomic scope" value="Bacteria"/>
</dbReference>
<dbReference type="InterPro" id="IPR025902">
    <property type="entry name" value="LssY-like-C_dom"/>
</dbReference>
<keyword evidence="2" id="KW-1133">Transmembrane helix</keyword>
<reference evidence="4 5" key="1">
    <citation type="submission" date="2012-02" db="EMBL/GenBank/DDBJ databases">
        <title>Complete sequence of chromosome of Singulisphaera acidiphila DSM 18658.</title>
        <authorList>
            <consortium name="US DOE Joint Genome Institute (JGI-PGF)"/>
            <person name="Lucas S."/>
            <person name="Copeland A."/>
            <person name="Lapidus A."/>
            <person name="Glavina del Rio T."/>
            <person name="Dalin E."/>
            <person name="Tice H."/>
            <person name="Bruce D."/>
            <person name="Goodwin L."/>
            <person name="Pitluck S."/>
            <person name="Peters L."/>
            <person name="Ovchinnikova G."/>
            <person name="Chertkov O."/>
            <person name="Kyrpides N."/>
            <person name="Mavromatis K."/>
            <person name="Ivanova N."/>
            <person name="Brettin T."/>
            <person name="Detter J.C."/>
            <person name="Han C."/>
            <person name="Larimer F."/>
            <person name="Land M."/>
            <person name="Hauser L."/>
            <person name="Markowitz V."/>
            <person name="Cheng J.-F."/>
            <person name="Hugenholtz P."/>
            <person name="Woyke T."/>
            <person name="Wu D."/>
            <person name="Tindall B."/>
            <person name="Pomrenke H."/>
            <person name="Brambilla E."/>
            <person name="Klenk H.-P."/>
            <person name="Eisen J.A."/>
        </authorList>
    </citation>
    <scope>NUCLEOTIDE SEQUENCE [LARGE SCALE GENOMIC DNA]</scope>
    <source>
        <strain evidence="5">ATCC BAA-1392 / DSM 18658 / VKM B-2454 / MOB10</strain>
    </source>
</reference>
<dbReference type="OrthoDB" id="3725455at2"/>
<evidence type="ECO:0000313" key="4">
    <source>
        <dbReference type="EMBL" id="AGA26659.1"/>
    </source>
</evidence>
<organism evidence="4 5">
    <name type="scientific">Singulisphaera acidiphila (strain ATCC BAA-1392 / DSM 18658 / VKM B-2454 / MOB10)</name>
    <dbReference type="NCBI Taxonomy" id="886293"/>
    <lineage>
        <taxon>Bacteria</taxon>
        <taxon>Pseudomonadati</taxon>
        <taxon>Planctomycetota</taxon>
        <taxon>Planctomycetia</taxon>
        <taxon>Isosphaerales</taxon>
        <taxon>Isosphaeraceae</taxon>
        <taxon>Singulisphaera</taxon>
    </lineage>
</organism>
<dbReference type="KEGG" id="saci:Sinac_2347"/>
<gene>
    <name evidence="4" type="ordered locus">Sinac_2347</name>
</gene>
<keyword evidence="2" id="KW-0472">Membrane</keyword>